<feature type="transmembrane region" description="Helical" evidence="1">
    <location>
        <begin position="216"/>
        <end position="236"/>
    </location>
</feature>
<keyword evidence="1" id="KW-0812">Transmembrane</keyword>
<feature type="transmembrane region" description="Helical" evidence="1">
    <location>
        <begin position="56"/>
        <end position="81"/>
    </location>
</feature>
<protein>
    <recommendedName>
        <fullName evidence="4">ABC transporter permease</fullName>
    </recommendedName>
</protein>
<name>A0ABT9VXN0_9BACI</name>
<feature type="transmembrane region" description="Helical" evidence="1">
    <location>
        <begin position="145"/>
        <end position="163"/>
    </location>
</feature>
<dbReference type="Proteomes" id="UP001235840">
    <property type="component" value="Unassembled WGS sequence"/>
</dbReference>
<keyword evidence="3" id="KW-1185">Reference proteome</keyword>
<feature type="transmembrane region" description="Helical" evidence="1">
    <location>
        <begin position="175"/>
        <end position="196"/>
    </location>
</feature>
<evidence type="ECO:0000313" key="3">
    <source>
        <dbReference type="Proteomes" id="UP001235840"/>
    </source>
</evidence>
<accession>A0ABT9VXN0</accession>
<evidence type="ECO:0000313" key="2">
    <source>
        <dbReference type="EMBL" id="MDQ0165375.1"/>
    </source>
</evidence>
<evidence type="ECO:0008006" key="4">
    <source>
        <dbReference type="Google" id="ProtNLM"/>
    </source>
</evidence>
<organism evidence="2 3">
    <name type="scientific">Caldalkalibacillus horti</name>
    <dbReference type="NCBI Taxonomy" id="77523"/>
    <lineage>
        <taxon>Bacteria</taxon>
        <taxon>Bacillati</taxon>
        <taxon>Bacillota</taxon>
        <taxon>Bacilli</taxon>
        <taxon>Bacillales</taxon>
        <taxon>Bacillaceae</taxon>
        <taxon>Caldalkalibacillus</taxon>
    </lineage>
</organism>
<reference evidence="2 3" key="1">
    <citation type="submission" date="2023-07" db="EMBL/GenBank/DDBJ databases">
        <title>Genomic Encyclopedia of Type Strains, Phase IV (KMG-IV): sequencing the most valuable type-strain genomes for metagenomic binning, comparative biology and taxonomic classification.</title>
        <authorList>
            <person name="Goeker M."/>
        </authorList>
    </citation>
    <scope>NUCLEOTIDE SEQUENCE [LARGE SCALE GENOMIC DNA]</scope>
    <source>
        <strain evidence="2 3">DSM 12751</strain>
    </source>
</reference>
<evidence type="ECO:0000256" key="1">
    <source>
        <dbReference type="SAM" id="Phobius"/>
    </source>
</evidence>
<keyword evidence="1" id="KW-0472">Membrane</keyword>
<dbReference type="EMBL" id="JAUSTY010000004">
    <property type="protein sequence ID" value="MDQ0165375.1"/>
    <property type="molecule type" value="Genomic_DNA"/>
</dbReference>
<sequence length="246" mass="28869">MEWKSAWSLSKSELKHNKVPLFFTFLFVALMSWLAGKEIQQFALYSLGKYNFYNHYLVDMLFVVYSFAFGTIFMSSPYLSLSAMKNDQLGKRIAMYRTLPISIESIVLSRMLIMLCILLFMTIFFFSFIFFSLTDSFFQTLPKSLYFAFVLFWLGVALFFNGVNPIAEFGVNTKFLYLYSFLLLILLIAVKILVTWLTEKGFVEWSIYLLLKYEWAAALISLFIGLLSTFAWYALLKKRLLKRDYV</sequence>
<dbReference type="RefSeq" id="WP_307392405.1">
    <property type="nucleotide sequence ID" value="NZ_BAAADK010000045.1"/>
</dbReference>
<feature type="transmembrane region" description="Helical" evidence="1">
    <location>
        <begin position="112"/>
        <end position="133"/>
    </location>
</feature>
<feature type="transmembrane region" description="Helical" evidence="1">
    <location>
        <begin position="20"/>
        <end position="36"/>
    </location>
</feature>
<comment type="caution">
    <text evidence="2">The sequence shown here is derived from an EMBL/GenBank/DDBJ whole genome shotgun (WGS) entry which is preliminary data.</text>
</comment>
<gene>
    <name evidence="2" type="ORF">J2S11_001275</name>
</gene>
<keyword evidence="1" id="KW-1133">Transmembrane helix</keyword>
<proteinExistence type="predicted"/>